<feature type="transmembrane region" description="Helical" evidence="10">
    <location>
        <begin position="6"/>
        <end position="25"/>
    </location>
</feature>
<keyword evidence="5 10" id="KW-0472">Membrane</keyword>
<feature type="transmembrane region" description="Helical" evidence="10">
    <location>
        <begin position="63"/>
        <end position="83"/>
    </location>
</feature>
<dbReference type="AlphaFoldDB" id="A0A1L6RCP5"/>
<evidence type="ECO:0000313" key="11">
    <source>
        <dbReference type="EMBL" id="APS42296.1"/>
    </source>
</evidence>
<evidence type="ECO:0000256" key="1">
    <source>
        <dbReference type="ARBA" id="ARBA00004651"/>
    </source>
</evidence>
<accession>A0A1L6RCP5</accession>
<gene>
    <name evidence="11" type="ORF">FOL01_1437</name>
</gene>
<comment type="subcellular location">
    <subcellularLocation>
        <location evidence="1">Cell membrane</location>
        <topology evidence="1">Multi-pass membrane protein</topology>
    </subcellularLocation>
</comment>
<evidence type="ECO:0000256" key="5">
    <source>
        <dbReference type="ARBA" id="ARBA00023136"/>
    </source>
</evidence>
<keyword evidence="6" id="KW-0813">Transport</keyword>
<feature type="transmembrane region" description="Helical" evidence="10">
    <location>
        <begin position="95"/>
        <end position="115"/>
    </location>
</feature>
<evidence type="ECO:0000256" key="10">
    <source>
        <dbReference type="RuleBase" id="RU004340"/>
    </source>
</evidence>
<comment type="function">
    <text evidence="9">Fluoride-specific ion channel. Important for reducing fluoride concentration in the cell, thus reducing its toxicity.</text>
</comment>
<sequence>MVEIMLTGLGAMMGSLIRFGLLTVAPRWFGKLAELMVVCINLLAALCMGVVVALILPGWMHTILAPGVLGGLSTFSAPIVDIADAIQKPHGHHQMLIFKTIMTFIGGLIIFWLGMQIGQQLR</sequence>
<evidence type="ECO:0000256" key="2">
    <source>
        <dbReference type="ARBA" id="ARBA00022475"/>
    </source>
</evidence>
<proteinExistence type="inferred from homology"/>
<evidence type="ECO:0000256" key="8">
    <source>
        <dbReference type="ARBA" id="ARBA00035585"/>
    </source>
</evidence>
<evidence type="ECO:0000256" key="9">
    <source>
        <dbReference type="ARBA" id="ARBA00049940"/>
    </source>
</evidence>
<keyword evidence="12" id="KW-1185">Reference proteome</keyword>
<feature type="transmembrane region" description="Helical" evidence="10">
    <location>
        <begin position="32"/>
        <end position="57"/>
    </location>
</feature>
<evidence type="ECO:0000256" key="6">
    <source>
        <dbReference type="ARBA" id="ARBA00023303"/>
    </source>
</evidence>
<organism evidence="11 12">
    <name type="scientific">Weissella jogaejeotgali</name>
    <dbReference type="NCBI Taxonomy" id="1631871"/>
    <lineage>
        <taxon>Bacteria</taxon>
        <taxon>Bacillati</taxon>
        <taxon>Bacillota</taxon>
        <taxon>Bacilli</taxon>
        <taxon>Lactobacillales</taxon>
        <taxon>Lactobacillaceae</taxon>
        <taxon>Weissella</taxon>
    </lineage>
</organism>
<comment type="catalytic activity">
    <reaction evidence="8">
        <text>fluoride(in) = fluoride(out)</text>
        <dbReference type="Rhea" id="RHEA:76159"/>
        <dbReference type="ChEBI" id="CHEBI:17051"/>
    </reaction>
    <physiologicalReaction direction="left-to-right" evidence="8">
        <dbReference type="Rhea" id="RHEA:76160"/>
    </physiologicalReaction>
</comment>
<dbReference type="Pfam" id="PF02537">
    <property type="entry name" value="CRCB"/>
    <property type="match status" value="1"/>
</dbReference>
<evidence type="ECO:0000313" key="12">
    <source>
        <dbReference type="Proteomes" id="UP000185473"/>
    </source>
</evidence>
<keyword evidence="6" id="KW-0407">Ion channel</keyword>
<keyword evidence="4 10" id="KW-1133">Transmembrane helix</keyword>
<comment type="similarity">
    <text evidence="7 10">Belongs to the fluoride channel Fluc/FEX (TC 1.A.43) family.</text>
</comment>
<dbReference type="OrthoDB" id="9815830at2"/>
<evidence type="ECO:0000256" key="3">
    <source>
        <dbReference type="ARBA" id="ARBA00022692"/>
    </source>
</evidence>
<dbReference type="GO" id="GO:0005886">
    <property type="term" value="C:plasma membrane"/>
    <property type="evidence" value="ECO:0007669"/>
    <property type="project" value="UniProtKB-SubCell"/>
</dbReference>
<dbReference type="GO" id="GO:0034220">
    <property type="term" value="P:monoatomic ion transmembrane transport"/>
    <property type="evidence" value="ECO:0007669"/>
    <property type="project" value="UniProtKB-KW"/>
</dbReference>
<name>A0A1L6RCP5_9LACO</name>
<keyword evidence="2 10" id="KW-1003">Cell membrane</keyword>
<keyword evidence="3 10" id="KW-0812">Transmembrane</keyword>
<dbReference type="EMBL" id="CP014332">
    <property type="protein sequence ID" value="APS42296.1"/>
    <property type="molecule type" value="Genomic_DNA"/>
</dbReference>
<reference evidence="11 12" key="1">
    <citation type="submission" date="2016-02" db="EMBL/GenBank/DDBJ databases">
        <title>Complete Genome Sequence of Weissella jogaejeotgali FOL01.</title>
        <authorList>
            <person name="Lee J.-H."/>
            <person name="Ku H.-J."/>
        </authorList>
    </citation>
    <scope>NUCLEOTIDE SEQUENCE [LARGE SCALE GENOMIC DNA]</scope>
    <source>
        <strain evidence="11 12">FOL01</strain>
    </source>
</reference>
<evidence type="ECO:0000256" key="4">
    <source>
        <dbReference type="ARBA" id="ARBA00022989"/>
    </source>
</evidence>
<dbReference type="Proteomes" id="UP000185473">
    <property type="component" value="Chromosome"/>
</dbReference>
<dbReference type="STRING" id="1631871.FOL01_1437"/>
<dbReference type="KEGG" id="wjo:FOL01_1437"/>
<protein>
    <recommendedName>
        <fullName evidence="10">Fluoride-specific ion channel</fullName>
    </recommendedName>
</protein>
<dbReference type="InterPro" id="IPR003691">
    <property type="entry name" value="FluC"/>
</dbReference>
<dbReference type="RefSeq" id="WP_075270047.1">
    <property type="nucleotide sequence ID" value="NZ_CP014332.1"/>
</dbReference>
<evidence type="ECO:0000256" key="7">
    <source>
        <dbReference type="ARBA" id="ARBA00035120"/>
    </source>
</evidence>
<keyword evidence="6" id="KW-0406">Ion transport</keyword>